<sequence length="82" mass="9598">MWTMLKRSADMSRKELKEAIENLERDENGLNKLQISVPVPDMLELVRDTRRKLMAFRAQPAHTTTSMAELNALFEQEQKLPR</sequence>
<dbReference type="AlphaFoldDB" id="A0A451BGX8"/>
<evidence type="ECO:0000313" key="3">
    <source>
        <dbReference type="EMBL" id="VFK35896.1"/>
    </source>
</evidence>
<dbReference type="EMBL" id="CAADFO010000134">
    <property type="protein sequence ID" value="VFK33001.1"/>
    <property type="molecule type" value="Genomic_DNA"/>
</dbReference>
<feature type="coiled-coil region" evidence="1">
    <location>
        <begin position="6"/>
        <end position="36"/>
    </location>
</feature>
<reference evidence="4" key="1">
    <citation type="submission" date="2019-02" db="EMBL/GenBank/DDBJ databases">
        <authorList>
            <person name="Gruber-Vodicka R. H."/>
            <person name="Seah K. B. B."/>
        </authorList>
    </citation>
    <scope>NUCLEOTIDE SEQUENCE</scope>
    <source>
        <strain evidence="2">BECK_BZ197</strain>
        <strain evidence="4">BECK_BZ198</strain>
        <strain evidence="3">BECK_BZ199</strain>
    </source>
</reference>
<evidence type="ECO:0000313" key="4">
    <source>
        <dbReference type="EMBL" id="VFK77541.1"/>
    </source>
</evidence>
<dbReference type="EMBL" id="CAADGH010000158">
    <property type="protein sequence ID" value="VFK77541.1"/>
    <property type="molecule type" value="Genomic_DNA"/>
</dbReference>
<evidence type="ECO:0000256" key="1">
    <source>
        <dbReference type="SAM" id="Coils"/>
    </source>
</evidence>
<accession>A0A451BGX8</accession>
<protein>
    <submittedName>
        <fullName evidence="4">Uncharacterized protein</fullName>
    </submittedName>
</protein>
<dbReference type="EMBL" id="CAADFQ010000158">
    <property type="protein sequence ID" value="VFK35896.1"/>
    <property type="molecule type" value="Genomic_DNA"/>
</dbReference>
<organism evidence="4">
    <name type="scientific">Candidatus Kentrum sp. MB</name>
    <dbReference type="NCBI Taxonomy" id="2138164"/>
    <lineage>
        <taxon>Bacteria</taxon>
        <taxon>Pseudomonadati</taxon>
        <taxon>Pseudomonadota</taxon>
        <taxon>Gammaproteobacteria</taxon>
        <taxon>Candidatus Kentrum</taxon>
    </lineage>
</organism>
<keyword evidence="1" id="KW-0175">Coiled coil</keyword>
<evidence type="ECO:0000313" key="2">
    <source>
        <dbReference type="EMBL" id="VFK33001.1"/>
    </source>
</evidence>
<gene>
    <name evidence="2" type="ORF">BECKMB1821G_GA0114241_11345</name>
    <name evidence="4" type="ORF">BECKMB1821H_GA0114242_11585</name>
    <name evidence="3" type="ORF">BECKMB1821I_GA0114274_11585</name>
</gene>
<name>A0A451BGX8_9GAMM</name>
<proteinExistence type="predicted"/>